<dbReference type="PROSITE" id="PS51747">
    <property type="entry name" value="CYT_DCMP_DEAMINASES_2"/>
    <property type="match status" value="2"/>
</dbReference>
<dbReference type="NCBIfam" id="TIGR01355">
    <property type="entry name" value="cyt_deam_dimer"/>
    <property type="match status" value="1"/>
</dbReference>
<dbReference type="SUPFAM" id="SSF53927">
    <property type="entry name" value="Cytidine deaminase-like"/>
    <property type="match status" value="2"/>
</dbReference>
<evidence type="ECO:0000313" key="13">
    <source>
        <dbReference type="Proteomes" id="UP001054252"/>
    </source>
</evidence>
<dbReference type="EC" id="3.5.4.5" evidence="3"/>
<protein>
    <recommendedName>
        <fullName evidence="3">cytidine deaminase</fullName>
        <ecNumber evidence="3">3.5.4.5</ecNumber>
    </recommendedName>
</protein>
<evidence type="ECO:0000256" key="4">
    <source>
        <dbReference type="ARBA" id="ARBA00022723"/>
    </source>
</evidence>
<dbReference type="InterPro" id="IPR006263">
    <property type="entry name" value="Cyt_deam_dimer"/>
</dbReference>
<sequence length="351" mass="37648">MAIINSSSAYLLPPSTPRFLELSIPPSSSTPPKPEPLPSAGQPTSDMERPRFVIEAAEAQQIAKRSGLTLRQLLPTLVESAQSLARPPISKYHVGAVGLGSSGRIFIGVNLEFPGLPLHHTVHAEQFLVTNLSINAEPRLQYFAVSAAPCGHCRQFLQEIRGAPDINILITSSQNENDNANPQGDTGIEEEFEFNPLSYYLPERFGPDDLLGKDVPLLLEAHDNALSFSEFSNGEITGDDLKYAALDAANMSHAPYSGCPSGVALMDVEGMVYKGSYTESAAYNPSLGPVQAALVAYVANSDGGGYERIVGAVLAEKADATVKQEHTARLLLQCISPKCELKVLETDCKPS</sequence>
<dbReference type="PANTHER" id="PTHR11644:SF2">
    <property type="entry name" value="CYTIDINE DEAMINASE"/>
    <property type="match status" value="1"/>
</dbReference>
<evidence type="ECO:0000256" key="7">
    <source>
        <dbReference type="PIRSR" id="PIRSR006334-1"/>
    </source>
</evidence>
<accession>A0AAV5JKL2</accession>
<name>A0AAV5JKL2_9ROSI</name>
<dbReference type="GO" id="GO:0005829">
    <property type="term" value="C:cytosol"/>
    <property type="evidence" value="ECO:0007669"/>
    <property type="project" value="TreeGrafter"/>
</dbReference>
<dbReference type="AlphaFoldDB" id="A0AAV5JKL2"/>
<keyword evidence="6 9" id="KW-0862">Zinc</keyword>
<gene>
    <name evidence="12" type="ORF">SLEP1_g23124</name>
</gene>
<dbReference type="InterPro" id="IPR016192">
    <property type="entry name" value="APOBEC/CMP_deaminase_Zn-bd"/>
</dbReference>
<dbReference type="InterPro" id="IPR002125">
    <property type="entry name" value="CMP_dCMP_dom"/>
</dbReference>
<feature type="binding site" evidence="9">
    <location>
        <position position="153"/>
    </location>
    <ligand>
        <name>Zn(2+)</name>
        <dbReference type="ChEBI" id="CHEBI:29105"/>
        <note>catalytic</note>
    </ligand>
</feature>
<reference evidence="12 13" key="1">
    <citation type="journal article" date="2021" name="Commun. Biol.">
        <title>The genome of Shorea leprosula (Dipterocarpaceae) highlights the ecological relevance of drought in aseasonal tropical rainforests.</title>
        <authorList>
            <person name="Ng K.K.S."/>
            <person name="Kobayashi M.J."/>
            <person name="Fawcett J.A."/>
            <person name="Hatakeyama M."/>
            <person name="Paape T."/>
            <person name="Ng C.H."/>
            <person name="Ang C.C."/>
            <person name="Tnah L.H."/>
            <person name="Lee C.T."/>
            <person name="Nishiyama T."/>
            <person name="Sese J."/>
            <person name="O'Brien M.J."/>
            <person name="Copetti D."/>
            <person name="Mohd Noor M.I."/>
            <person name="Ong R.C."/>
            <person name="Putra M."/>
            <person name="Sireger I.Z."/>
            <person name="Indrioko S."/>
            <person name="Kosugi Y."/>
            <person name="Izuno A."/>
            <person name="Isagi Y."/>
            <person name="Lee S.L."/>
            <person name="Shimizu K.K."/>
        </authorList>
    </citation>
    <scope>NUCLEOTIDE SEQUENCE [LARGE SCALE GENOMIC DNA]</scope>
    <source>
        <strain evidence="12">214</strain>
    </source>
</reference>
<dbReference type="PROSITE" id="PS00903">
    <property type="entry name" value="CYT_DCMP_DEAMINASES_1"/>
    <property type="match status" value="1"/>
</dbReference>
<feature type="binding site" evidence="9">
    <location>
        <position position="150"/>
    </location>
    <ligand>
        <name>Zn(2+)</name>
        <dbReference type="ChEBI" id="CHEBI:29105"/>
        <note>catalytic</note>
    </ligand>
</feature>
<dbReference type="Proteomes" id="UP001054252">
    <property type="component" value="Unassembled WGS sequence"/>
</dbReference>
<dbReference type="GO" id="GO:0046135">
    <property type="term" value="P:pyrimidine nucleoside catabolic process"/>
    <property type="evidence" value="ECO:0007669"/>
    <property type="project" value="UniProtKB-ARBA"/>
</dbReference>
<keyword evidence="5" id="KW-0378">Hydrolase</keyword>
<evidence type="ECO:0000313" key="12">
    <source>
        <dbReference type="EMBL" id="GKV11909.1"/>
    </source>
</evidence>
<dbReference type="Gene3D" id="3.40.140.10">
    <property type="entry name" value="Cytidine Deaminase, domain 2"/>
    <property type="match status" value="2"/>
</dbReference>
<evidence type="ECO:0000256" key="10">
    <source>
        <dbReference type="SAM" id="MobiDB-lite"/>
    </source>
</evidence>
<dbReference type="PIRSF" id="PIRSF006334">
    <property type="entry name" value="Cdd_plus_pseudo"/>
    <property type="match status" value="1"/>
</dbReference>
<feature type="domain" description="CMP/dCMP-type deaminase" evidence="11">
    <location>
        <begin position="69"/>
        <end position="208"/>
    </location>
</feature>
<dbReference type="Pfam" id="PF00383">
    <property type="entry name" value="dCMP_cyt_deam_1"/>
    <property type="match status" value="1"/>
</dbReference>
<evidence type="ECO:0000256" key="8">
    <source>
        <dbReference type="PIRSR" id="PIRSR006334-2"/>
    </source>
</evidence>
<dbReference type="InterPro" id="IPR013171">
    <property type="entry name" value="Cyd/dCyd_deaminase_Zn-bd"/>
</dbReference>
<dbReference type="EMBL" id="BPVZ01000035">
    <property type="protein sequence ID" value="GKV11909.1"/>
    <property type="molecule type" value="Genomic_DNA"/>
</dbReference>
<feature type="region of interest" description="Disordered" evidence="10">
    <location>
        <begin position="21"/>
        <end position="46"/>
    </location>
</feature>
<dbReference type="Pfam" id="PF08211">
    <property type="entry name" value="dCMP_cyt_deam_2"/>
    <property type="match status" value="1"/>
</dbReference>
<dbReference type="FunFam" id="3.40.140.10:FF:000041">
    <property type="entry name" value="Cytidine deaminase"/>
    <property type="match status" value="1"/>
</dbReference>
<keyword evidence="4 9" id="KW-0479">Metal-binding</keyword>
<keyword evidence="13" id="KW-1185">Reference proteome</keyword>
<dbReference type="GO" id="GO:0004126">
    <property type="term" value="F:cytidine deaminase activity"/>
    <property type="evidence" value="ECO:0007669"/>
    <property type="project" value="UniProtKB-EC"/>
</dbReference>
<dbReference type="InterPro" id="IPR050202">
    <property type="entry name" value="Cyt/Deoxycyt_deaminase"/>
</dbReference>
<evidence type="ECO:0000256" key="3">
    <source>
        <dbReference type="ARBA" id="ARBA00012783"/>
    </source>
</evidence>
<evidence type="ECO:0000256" key="6">
    <source>
        <dbReference type="ARBA" id="ARBA00022833"/>
    </source>
</evidence>
<dbReference type="GO" id="GO:0042803">
    <property type="term" value="F:protein homodimerization activity"/>
    <property type="evidence" value="ECO:0007669"/>
    <property type="project" value="UniProtKB-ARBA"/>
</dbReference>
<feature type="binding site" evidence="8">
    <location>
        <begin position="110"/>
        <end position="112"/>
    </location>
    <ligand>
        <name>substrate</name>
    </ligand>
</feature>
<feature type="active site" description="Proton donor" evidence="7">
    <location>
        <position position="125"/>
    </location>
</feature>
<evidence type="ECO:0000256" key="1">
    <source>
        <dbReference type="ARBA" id="ARBA00006576"/>
    </source>
</evidence>
<evidence type="ECO:0000256" key="2">
    <source>
        <dbReference type="ARBA" id="ARBA00011738"/>
    </source>
</evidence>
<comment type="caution">
    <text evidence="12">The sequence shown here is derived from an EMBL/GenBank/DDBJ whole genome shotgun (WGS) entry which is preliminary data.</text>
</comment>
<evidence type="ECO:0000256" key="5">
    <source>
        <dbReference type="ARBA" id="ARBA00022801"/>
    </source>
</evidence>
<dbReference type="GO" id="GO:0008270">
    <property type="term" value="F:zinc ion binding"/>
    <property type="evidence" value="ECO:0007669"/>
    <property type="project" value="InterPro"/>
</dbReference>
<comment type="cofactor">
    <cofactor evidence="9">
        <name>Zn(2+)</name>
        <dbReference type="ChEBI" id="CHEBI:29105"/>
    </cofactor>
    <text evidence="9">Binds 1 zinc ion.</text>
</comment>
<proteinExistence type="inferred from homology"/>
<dbReference type="FunFam" id="3.40.140.10:FF:000006">
    <property type="entry name" value="Cytidine deaminase"/>
    <property type="match status" value="1"/>
</dbReference>
<organism evidence="12 13">
    <name type="scientific">Rubroshorea leprosula</name>
    <dbReference type="NCBI Taxonomy" id="152421"/>
    <lineage>
        <taxon>Eukaryota</taxon>
        <taxon>Viridiplantae</taxon>
        <taxon>Streptophyta</taxon>
        <taxon>Embryophyta</taxon>
        <taxon>Tracheophyta</taxon>
        <taxon>Spermatophyta</taxon>
        <taxon>Magnoliopsida</taxon>
        <taxon>eudicotyledons</taxon>
        <taxon>Gunneridae</taxon>
        <taxon>Pentapetalae</taxon>
        <taxon>rosids</taxon>
        <taxon>malvids</taxon>
        <taxon>Malvales</taxon>
        <taxon>Dipterocarpaceae</taxon>
        <taxon>Rubroshorea</taxon>
    </lineage>
</organism>
<comment type="similarity">
    <text evidence="1">Belongs to the cytidine and deoxycytidylate deaminase family.</text>
</comment>
<feature type="binding site" evidence="9">
    <location>
        <position position="123"/>
    </location>
    <ligand>
        <name>Zn(2+)</name>
        <dbReference type="ChEBI" id="CHEBI:29105"/>
        <note>catalytic</note>
    </ligand>
</feature>
<comment type="subunit">
    <text evidence="2">Homodimer.</text>
</comment>
<dbReference type="InterPro" id="IPR016193">
    <property type="entry name" value="Cytidine_deaminase-like"/>
</dbReference>
<evidence type="ECO:0000259" key="11">
    <source>
        <dbReference type="PROSITE" id="PS51747"/>
    </source>
</evidence>
<dbReference type="PANTHER" id="PTHR11644">
    <property type="entry name" value="CYTIDINE DEAMINASE"/>
    <property type="match status" value="1"/>
</dbReference>
<evidence type="ECO:0000256" key="9">
    <source>
        <dbReference type="PIRSR" id="PIRSR006334-3"/>
    </source>
</evidence>
<feature type="domain" description="CMP/dCMP-type deaminase" evidence="11">
    <location>
        <begin position="236"/>
        <end position="351"/>
    </location>
</feature>
<dbReference type="CDD" id="cd01283">
    <property type="entry name" value="cytidine_deaminase"/>
    <property type="match status" value="1"/>
</dbReference>
<feature type="compositionally biased region" description="Pro residues" evidence="10">
    <location>
        <begin position="28"/>
        <end position="37"/>
    </location>
</feature>